<proteinExistence type="predicted"/>
<reference evidence="1 2" key="1">
    <citation type="submission" date="2017-12" db="EMBL/GenBank/DDBJ databases">
        <title>Taxonomic description and draft genome of Pradoshia cofamensis Gen. nov., sp. nov., a thermotolerant bacillale isolated from anterior gut of earthworm Eisenia fetida.</title>
        <authorList>
            <person name="Saha T."/>
            <person name="Chakraborty R."/>
        </authorList>
    </citation>
    <scope>NUCLEOTIDE SEQUENCE [LARGE SCALE GENOMIC DNA]</scope>
    <source>
        <strain evidence="1 2">EAG3</strain>
    </source>
</reference>
<organism evidence="1 2">
    <name type="scientific">Pradoshia eiseniae</name>
    <dbReference type="NCBI Taxonomy" id="2064768"/>
    <lineage>
        <taxon>Bacteria</taxon>
        <taxon>Bacillati</taxon>
        <taxon>Bacillota</taxon>
        <taxon>Bacilli</taxon>
        <taxon>Bacillales</taxon>
        <taxon>Bacillaceae</taxon>
        <taxon>Pradoshia</taxon>
    </lineage>
</organism>
<comment type="caution">
    <text evidence="1">The sequence shown here is derived from an EMBL/GenBank/DDBJ whole genome shotgun (WGS) entry which is preliminary data.</text>
</comment>
<gene>
    <name evidence="1" type="ORF">CYL18_14285</name>
</gene>
<evidence type="ECO:0000313" key="1">
    <source>
        <dbReference type="EMBL" id="PQD94381.1"/>
    </source>
</evidence>
<dbReference type="AlphaFoldDB" id="A0A2S7MX26"/>
<keyword evidence="2" id="KW-1185">Reference proteome</keyword>
<dbReference type="Proteomes" id="UP000239663">
    <property type="component" value="Unassembled WGS sequence"/>
</dbReference>
<name>A0A2S7MX26_9BACI</name>
<accession>A0A2S7MX26</accession>
<evidence type="ECO:0000313" key="2">
    <source>
        <dbReference type="Proteomes" id="UP000239663"/>
    </source>
</evidence>
<dbReference type="EMBL" id="PKOZ01000010">
    <property type="protein sequence ID" value="PQD94381.1"/>
    <property type="molecule type" value="Genomic_DNA"/>
</dbReference>
<dbReference type="RefSeq" id="WP_104850212.1">
    <property type="nucleotide sequence ID" value="NZ_PKOZ01000010.1"/>
</dbReference>
<dbReference type="OrthoDB" id="2880567at2"/>
<protein>
    <submittedName>
        <fullName evidence="1">Uncharacterized protein</fullName>
    </submittedName>
</protein>
<sequence length="269" mass="31731">MLVNGRPEELVKYSKGPYYKEKFLQVVKERWELTDLQIRMTYLVSDLALNAEGVFSITHQNFLRMFEERFRMEVSLSSVRRFFGLLSKIEVLSIHHAKRKNNQQSANIYIVNVSQEGEQLNEHPSDTPVEQPVEQHNKTINNIFNKPLTDFNCNFKEAISPARFKALLINACQQFYREFSIGRYSKKQWITLIEKFATDTIESDRYRNVPIHNMKGYAYQSLKIITANSDYKHSDDFDDYQKVMNELGQGKNNRYTLDSNSKLYDWISH</sequence>